<evidence type="ECO:0000256" key="2">
    <source>
        <dbReference type="ARBA" id="ARBA00023002"/>
    </source>
</evidence>
<dbReference type="InterPro" id="IPR036291">
    <property type="entry name" value="NAD(P)-bd_dom_sf"/>
</dbReference>
<dbReference type="InterPro" id="IPR000683">
    <property type="entry name" value="Gfo/Idh/MocA-like_OxRdtase_N"/>
</dbReference>
<proteinExistence type="inferred from homology"/>
<dbReference type="Gene3D" id="3.40.50.720">
    <property type="entry name" value="NAD(P)-binding Rossmann-like Domain"/>
    <property type="match status" value="1"/>
</dbReference>
<dbReference type="Pfam" id="PF22725">
    <property type="entry name" value="GFO_IDH_MocA_C3"/>
    <property type="match status" value="1"/>
</dbReference>
<organism evidence="5 6">
    <name type="scientific">Rugosimonospora acidiphila</name>
    <dbReference type="NCBI Taxonomy" id="556531"/>
    <lineage>
        <taxon>Bacteria</taxon>
        <taxon>Bacillati</taxon>
        <taxon>Actinomycetota</taxon>
        <taxon>Actinomycetes</taxon>
        <taxon>Micromonosporales</taxon>
        <taxon>Micromonosporaceae</taxon>
        <taxon>Rugosimonospora</taxon>
    </lineage>
</organism>
<dbReference type="InterPro" id="IPR050984">
    <property type="entry name" value="Gfo/Idh/MocA_domain"/>
</dbReference>
<keyword evidence="2" id="KW-0560">Oxidoreductase</keyword>
<evidence type="ECO:0000256" key="1">
    <source>
        <dbReference type="ARBA" id="ARBA00010928"/>
    </source>
</evidence>
<dbReference type="Gene3D" id="3.30.360.10">
    <property type="entry name" value="Dihydrodipicolinate Reductase, domain 2"/>
    <property type="match status" value="1"/>
</dbReference>
<comment type="similarity">
    <text evidence="1">Belongs to the Gfo/Idh/MocA family.</text>
</comment>
<reference evidence="6" key="1">
    <citation type="journal article" date="2019" name="Int. J. Syst. Evol. Microbiol.">
        <title>The Global Catalogue of Microorganisms (GCM) 10K type strain sequencing project: providing services to taxonomists for standard genome sequencing and annotation.</title>
        <authorList>
            <consortium name="The Broad Institute Genomics Platform"/>
            <consortium name="The Broad Institute Genome Sequencing Center for Infectious Disease"/>
            <person name="Wu L."/>
            <person name="Ma J."/>
        </authorList>
    </citation>
    <scope>NUCLEOTIDE SEQUENCE [LARGE SCALE GENOMIC DNA]</scope>
    <source>
        <strain evidence="6">JCM 18304</strain>
    </source>
</reference>
<protein>
    <submittedName>
        <fullName evidence="5">Gfo/Idh/MocA family oxidoreductase</fullName>
    </submittedName>
</protein>
<sequence length="318" mass="34538">MLGAARIAPAALIKPARAVPDAMVAAVAARDPERARAFAARHSIPRVHPDYDQLLADPELDAVYIPTPNGLHARWTLAALAAGKHVLCEKPLTSNEDQAREVADAADAAGLVVMEAFHYRYHPVMARVRGLIDEGAIGAVRHVRATMCFPLPRFSDIRYRLDLAGGAMMDAGCYAVNALRLIGGEPKVSSARATLRSPGVDRAMTARLDFPDGATGELIASLWSRHLLGLSLRVTGDAGWLRVFNYLMPGMYHRLTWHSGGRTHRERVAGESTYTHQLRAFVSAVREDAPVPTSARDGVANMRVIDDIYRAAGLAPRK</sequence>
<dbReference type="Proteomes" id="UP001501570">
    <property type="component" value="Unassembled WGS sequence"/>
</dbReference>
<comment type="caution">
    <text evidence="5">The sequence shown here is derived from an EMBL/GenBank/DDBJ whole genome shotgun (WGS) entry which is preliminary data.</text>
</comment>
<dbReference type="SUPFAM" id="SSF55347">
    <property type="entry name" value="Glyceraldehyde-3-phosphate dehydrogenase-like, C-terminal domain"/>
    <property type="match status" value="1"/>
</dbReference>
<evidence type="ECO:0000259" key="3">
    <source>
        <dbReference type="Pfam" id="PF01408"/>
    </source>
</evidence>
<feature type="domain" description="Gfo/Idh/MocA-like oxidoreductase N-terminal" evidence="3">
    <location>
        <begin position="1"/>
        <end position="116"/>
    </location>
</feature>
<accession>A0ABP9RYU9</accession>
<dbReference type="Pfam" id="PF01408">
    <property type="entry name" value="GFO_IDH_MocA"/>
    <property type="match status" value="1"/>
</dbReference>
<evidence type="ECO:0000259" key="4">
    <source>
        <dbReference type="Pfam" id="PF22725"/>
    </source>
</evidence>
<keyword evidence="6" id="KW-1185">Reference proteome</keyword>
<evidence type="ECO:0000313" key="6">
    <source>
        <dbReference type="Proteomes" id="UP001501570"/>
    </source>
</evidence>
<name>A0ABP9RYU9_9ACTN</name>
<dbReference type="InterPro" id="IPR055170">
    <property type="entry name" value="GFO_IDH_MocA-like_dom"/>
</dbReference>
<gene>
    <name evidence="5" type="ORF">GCM10023322_40260</name>
</gene>
<evidence type="ECO:0000313" key="5">
    <source>
        <dbReference type="EMBL" id="GAA5188785.1"/>
    </source>
</evidence>
<dbReference type="PANTHER" id="PTHR22604:SF105">
    <property type="entry name" value="TRANS-1,2-DIHYDROBENZENE-1,2-DIOL DEHYDROGENASE"/>
    <property type="match status" value="1"/>
</dbReference>
<dbReference type="PANTHER" id="PTHR22604">
    <property type="entry name" value="OXIDOREDUCTASES"/>
    <property type="match status" value="1"/>
</dbReference>
<dbReference type="EMBL" id="BAABJQ010000011">
    <property type="protein sequence ID" value="GAA5188785.1"/>
    <property type="molecule type" value="Genomic_DNA"/>
</dbReference>
<feature type="domain" description="GFO/IDH/MocA-like oxidoreductase" evidence="4">
    <location>
        <begin position="126"/>
        <end position="242"/>
    </location>
</feature>
<dbReference type="SUPFAM" id="SSF51735">
    <property type="entry name" value="NAD(P)-binding Rossmann-fold domains"/>
    <property type="match status" value="1"/>
</dbReference>